<comment type="caution">
    <text evidence="2">The sequence shown here is derived from an EMBL/GenBank/DDBJ whole genome shotgun (WGS) entry which is preliminary data.</text>
</comment>
<reference evidence="3" key="1">
    <citation type="submission" date="2016-12" db="EMBL/GenBank/DDBJ databases">
        <title>Draft Genome Sequences od Carboxydothermus pertinax and islandicus, Hydrogenogenic Carboxydotrophic Bacteria.</title>
        <authorList>
            <person name="Fukuyama Y."/>
            <person name="Ohmae K."/>
            <person name="Yoneda Y."/>
            <person name="Yoshida T."/>
            <person name="Sako Y."/>
        </authorList>
    </citation>
    <scope>NUCLEOTIDE SEQUENCE [LARGE SCALE GENOMIC DNA]</scope>
    <source>
        <strain evidence="3">Ug1</strain>
    </source>
</reference>
<dbReference type="NCBIfam" id="TIGR01539">
    <property type="entry name" value="portal_lambda"/>
    <property type="match status" value="1"/>
</dbReference>
<organism evidence="2 3">
    <name type="scientific">Carboxydothermus pertinax</name>
    <dbReference type="NCBI Taxonomy" id="870242"/>
    <lineage>
        <taxon>Bacteria</taxon>
        <taxon>Bacillati</taxon>
        <taxon>Bacillota</taxon>
        <taxon>Clostridia</taxon>
        <taxon>Thermoanaerobacterales</taxon>
        <taxon>Thermoanaerobacteraceae</taxon>
        <taxon>Carboxydothermus</taxon>
    </lineage>
</organism>
<feature type="region of interest" description="Disordered" evidence="1">
    <location>
        <begin position="494"/>
        <end position="517"/>
    </location>
</feature>
<keyword evidence="3" id="KW-1185">Reference proteome</keyword>
<dbReference type="GO" id="GO:0019068">
    <property type="term" value="P:virion assembly"/>
    <property type="evidence" value="ECO:0007669"/>
    <property type="project" value="InterPro"/>
</dbReference>
<protein>
    <submittedName>
        <fullName evidence="2">Phage portal protein</fullName>
    </submittedName>
</protein>
<name>A0A1L8CRQ5_9THEO</name>
<dbReference type="OrthoDB" id="9770450at2"/>
<dbReference type="EMBL" id="BDJK01000003">
    <property type="protein sequence ID" value="GAV21600.1"/>
    <property type="molecule type" value="Genomic_DNA"/>
</dbReference>
<evidence type="ECO:0000256" key="1">
    <source>
        <dbReference type="SAM" id="MobiDB-lite"/>
    </source>
</evidence>
<accession>A0A1L8CRQ5</accession>
<evidence type="ECO:0000313" key="3">
    <source>
        <dbReference type="Proteomes" id="UP000187485"/>
    </source>
</evidence>
<evidence type="ECO:0000313" key="2">
    <source>
        <dbReference type="EMBL" id="GAV21600.1"/>
    </source>
</evidence>
<gene>
    <name evidence="2" type="ORF">cpu_01100</name>
</gene>
<dbReference type="GO" id="GO:0005198">
    <property type="term" value="F:structural molecule activity"/>
    <property type="evidence" value="ECO:0007669"/>
    <property type="project" value="InterPro"/>
</dbReference>
<dbReference type="AlphaFoldDB" id="A0A1L8CRQ5"/>
<dbReference type="RefSeq" id="WP_075858052.1">
    <property type="nucleotide sequence ID" value="NZ_BDJK01000003.1"/>
</dbReference>
<dbReference type="Proteomes" id="UP000187485">
    <property type="component" value="Unassembled WGS sequence"/>
</dbReference>
<proteinExistence type="predicted"/>
<dbReference type="STRING" id="870242.cpu_01100"/>
<dbReference type="InterPro" id="IPR006429">
    <property type="entry name" value="Phage_lambda_portal"/>
</dbReference>
<dbReference type="Pfam" id="PF05136">
    <property type="entry name" value="Phage_portal_2"/>
    <property type="match status" value="1"/>
</dbReference>
<sequence>MNIFDKVVEILSPERYLRRQAARQAIKVLNSGYSNHGASKTKKSLLGWNYKGGSPDDDITDNLDILRQRSRDLYMGAPLATGALKTYRTNVVGFGLRLKAQIDAEFLGMDPEEADEWEKTAEREFALWAKDCDATRMMDFYEMQALVFLSMLMSGDVFCALPMIQRPGNPYLLKISLIEADRVCNPPEITDERVRGGIEVDQYGAPVAYYIAQKHPLDKYAMGKNKWIRVPAFGEKTGRRNILHIMEFERPGQRRGVPILAPVIETLKQLTRYSEAELMAAVISGMLTVFITSNTPETPLGESIPLEQQIDTADQNSYELGNGAIIALAPGEDVKEVNPNRPNTAFDSFVTSMSRQIGTALEIPHELLIKHFTASYSASRAALLEAWKAFRMRRTWLAAKFCQPIYEEFLIEAVARGRIKAPGFFDDPAIRMAYCGAEWHGPSQGQIDPLKEVNAAALRVKEGFSTRAREAAELTGSDFERIVRQRAREERMMREGGLTGGPTGEEVLAVPSVDNEE</sequence>